<dbReference type="InterPro" id="IPR008010">
    <property type="entry name" value="Tatp1"/>
</dbReference>
<protein>
    <submittedName>
        <fullName evidence="7">Eukaryotic membrane protein family-domain-containing protein</fullName>
    </submittedName>
</protein>
<name>A0AAV0BV30_PHAPC</name>
<organism evidence="7 8">
    <name type="scientific">Phakopsora pachyrhizi</name>
    <name type="common">Asian soybean rust disease fungus</name>
    <dbReference type="NCBI Taxonomy" id="170000"/>
    <lineage>
        <taxon>Eukaryota</taxon>
        <taxon>Fungi</taxon>
        <taxon>Dikarya</taxon>
        <taxon>Basidiomycota</taxon>
        <taxon>Pucciniomycotina</taxon>
        <taxon>Pucciniomycetes</taxon>
        <taxon>Pucciniales</taxon>
        <taxon>Phakopsoraceae</taxon>
        <taxon>Phakopsora</taxon>
    </lineage>
</organism>
<evidence type="ECO:0000313" key="8">
    <source>
        <dbReference type="Proteomes" id="UP001153365"/>
    </source>
</evidence>
<sequence>MGHQDNTYSGLRTHPCSFSLWDHLKYKVYIGNDDERIPEFISSNHLRSERITNFLNVPTFIKKMIIFGFFICLDSFLLVLTILPIKLRLFLGIDENRSKKALWLGVLNKIDLIQGSLIIKASVILHHITNASRMYHSVRGQDIIKLYVIFNVLEIADRLCCSFGQDILDSLFSPLTLGRRVDGSQPHFKPLSLFILTLVFTVAHTLVLFYQLVSLNVAINSYDHSIITLLISNQFVEIKGSVFKKFEKENLFQMSCAGEYIVKRFHLSLMLTMIALQNIIKLLGSPTFGLSSSSSHAGG</sequence>
<comment type="caution">
    <text evidence="7">The sequence shown here is derived from an EMBL/GenBank/DDBJ whole genome shotgun (WGS) entry which is preliminary data.</text>
</comment>
<evidence type="ECO:0000313" key="7">
    <source>
        <dbReference type="EMBL" id="CAH7690177.1"/>
    </source>
</evidence>
<dbReference type="PANTHER" id="PTHR13317:SF4">
    <property type="entry name" value="TRANSMEMBRANE ANTERIOR POSTERIOR TRANSFORMATION PROTEIN 1 HOMOLOG"/>
    <property type="match status" value="1"/>
</dbReference>
<evidence type="ECO:0000256" key="4">
    <source>
        <dbReference type="ARBA" id="ARBA00022989"/>
    </source>
</evidence>
<proteinExistence type="inferred from homology"/>
<evidence type="ECO:0000256" key="1">
    <source>
        <dbReference type="ARBA" id="ARBA00004141"/>
    </source>
</evidence>
<evidence type="ECO:0000256" key="5">
    <source>
        <dbReference type="ARBA" id="ARBA00023136"/>
    </source>
</evidence>
<keyword evidence="3 6" id="KW-0812">Transmembrane</keyword>
<feature type="transmembrane region" description="Helical" evidence="6">
    <location>
        <begin position="64"/>
        <end position="83"/>
    </location>
</feature>
<comment type="similarity">
    <text evidence="2">Belongs to the TAPT1 family.</text>
</comment>
<feature type="transmembrane region" description="Helical" evidence="6">
    <location>
        <begin position="193"/>
        <end position="213"/>
    </location>
</feature>
<evidence type="ECO:0000256" key="2">
    <source>
        <dbReference type="ARBA" id="ARBA00008803"/>
    </source>
</evidence>
<dbReference type="PANTHER" id="PTHR13317">
    <property type="entry name" value="TRANSMEMBRANE ANTERIOR POSTERIOR TRANSFORMATION PROTEIN 1 HOMOLOG"/>
    <property type="match status" value="1"/>
</dbReference>
<keyword evidence="5 6" id="KW-0472">Membrane</keyword>
<evidence type="ECO:0000256" key="6">
    <source>
        <dbReference type="SAM" id="Phobius"/>
    </source>
</evidence>
<evidence type="ECO:0000256" key="3">
    <source>
        <dbReference type="ARBA" id="ARBA00022692"/>
    </source>
</evidence>
<dbReference type="AlphaFoldDB" id="A0AAV0BV30"/>
<comment type="subcellular location">
    <subcellularLocation>
        <location evidence="1">Membrane</location>
        <topology evidence="1">Multi-pass membrane protein</topology>
    </subcellularLocation>
</comment>
<keyword evidence="4 6" id="KW-1133">Transmembrane helix</keyword>
<dbReference type="GO" id="GO:0005789">
    <property type="term" value="C:endoplasmic reticulum membrane"/>
    <property type="evidence" value="ECO:0007669"/>
    <property type="project" value="TreeGrafter"/>
</dbReference>
<accession>A0AAV0BV30</accession>
<reference evidence="7" key="1">
    <citation type="submission" date="2022-06" db="EMBL/GenBank/DDBJ databases">
        <authorList>
            <consortium name="SYNGENTA / RWTH Aachen University"/>
        </authorList>
    </citation>
    <scope>NUCLEOTIDE SEQUENCE</scope>
</reference>
<gene>
    <name evidence="7" type="ORF">PPACK8108_LOCUS25442</name>
</gene>
<keyword evidence="8" id="KW-1185">Reference proteome</keyword>
<dbReference type="EMBL" id="CALTRL010006223">
    <property type="protein sequence ID" value="CAH7690177.1"/>
    <property type="molecule type" value="Genomic_DNA"/>
</dbReference>
<dbReference type="Pfam" id="PF05346">
    <property type="entry name" value="DUF747"/>
    <property type="match status" value="1"/>
</dbReference>
<dbReference type="Proteomes" id="UP001153365">
    <property type="component" value="Unassembled WGS sequence"/>
</dbReference>